<proteinExistence type="predicted"/>
<evidence type="ECO:0000313" key="2">
    <source>
        <dbReference type="Proteomes" id="UP001163321"/>
    </source>
</evidence>
<dbReference type="EMBL" id="CM047587">
    <property type="protein sequence ID" value="KAI9907420.1"/>
    <property type="molecule type" value="Genomic_DNA"/>
</dbReference>
<reference evidence="1 2" key="1">
    <citation type="journal article" date="2022" name="bioRxiv">
        <title>The genome of the oomycete Peronosclerospora sorghi, a cosmopolitan pathogen of maize and sorghum, is inflated with dispersed pseudogenes.</title>
        <authorList>
            <person name="Fletcher K."/>
            <person name="Martin F."/>
            <person name="Isakeit T."/>
            <person name="Cavanaugh K."/>
            <person name="Magill C."/>
            <person name="Michelmore R."/>
        </authorList>
    </citation>
    <scope>NUCLEOTIDE SEQUENCE [LARGE SCALE GENOMIC DNA]</scope>
    <source>
        <strain evidence="1">P6</strain>
    </source>
</reference>
<accession>A0ACC0VLN1</accession>
<sequence>MFRSKKKKVGGGRKRREADDEGESEVRNQNVNAVASAATEDVASIASETVEIDLDQLRRPRSRAATGAMMFSSKSTARLSSSKKNATLSSTLEFEDTNLLSFDDENETKLKKRKMRPNLVATSAADDDIEVDTSANYTAELLETLKSEQSVVSSSKKETEDVMEVEEGNDDGVKILVQEEEEFISLESCKKKKQYAKNRVTFGVQAEGVSISKTTEVVEDISDGEDEDGDQSKRWEEELMRRGGHRVSQPSNSNGSHSRDGIQTYPTRRKVTCLSLESVIQTLEKSIESTTCENVRASRELARLEAETVLIEKTLKQQEKDLVTSSQEFEYFQEVENFVKSLSFCLRAKIPIIKEKEKKIVQDRVQRMKDRHHKFMLGVVQEVKYYLRAAKLQVDDILNLNDLDLQSKEDTTVVSSVDSAEHAVRLQKFQQHFTESYVAHSHPEEEDCFADVVDEINSIDRVYERFQQWKVKFPQVYKDVYCDLALENLLAPYVQAEMLYWDPLSVATPQSNLDKSWSLSDFAWFRLLHQRLPELENGGRDTGNVSGLILYQIRHVLVEKVRVAISRYFDPYSSLQVRSVSLMLEEIHRHGYSAFVEAELETAVSTALDTFLDEAKRTILVAIDQNTLNQDVNVFGRYLLERFSALQDNLLTLFVALPKGPIAAKGFRCLIQVFHHLLTYVRFCKETKKTKLVTTATQVIQELTSSSYVLQVLPDPCHECELKHMIEQFQPYLHTNK</sequence>
<organism evidence="1 2">
    <name type="scientific">Peronosclerospora sorghi</name>
    <dbReference type="NCBI Taxonomy" id="230839"/>
    <lineage>
        <taxon>Eukaryota</taxon>
        <taxon>Sar</taxon>
        <taxon>Stramenopiles</taxon>
        <taxon>Oomycota</taxon>
        <taxon>Peronosporomycetes</taxon>
        <taxon>Peronosporales</taxon>
        <taxon>Peronosporaceae</taxon>
        <taxon>Peronosclerospora</taxon>
    </lineage>
</organism>
<gene>
    <name evidence="1" type="ORF">PsorP6_004596</name>
</gene>
<name>A0ACC0VLN1_9STRA</name>
<keyword evidence="2" id="KW-1185">Reference proteome</keyword>
<comment type="caution">
    <text evidence="1">The sequence shown here is derived from an EMBL/GenBank/DDBJ whole genome shotgun (WGS) entry which is preliminary data.</text>
</comment>
<protein>
    <submittedName>
        <fullName evidence="1">Uncharacterized protein</fullName>
    </submittedName>
</protein>
<evidence type="ECO:0000313" key="1">
    <source>
        <dbReference type="EMBL" id="KAI9907420.1"/>
    </source>
</evidence>
<dbReference type="Proteomes" id="UP001163321">
    <property type="component" value="Chromosome 8"/>
</dbReference>